<dbReference type="GO" id="GO:0005739">
    <property type="term" value="C:mitochondrion"/>
    <property type="evidence" value="ECO:0007669"/>
    <property type="project" value="TreeGrafter"/>
</dbReference>
<evidence type="ECO:0000256" key="5">
    <source>
        <dbReference type="ARBA" id="ARBA00022694"/>
    </source>
</evidence>
<evidence type="ECO:0000256" key="2">
    <source>
        <dbReference type="ARBA" id="ARBA00001947"/>
    </source>
</evidence>
<evidence type="ECO:0000313" key="14">
    <source>
        <dbReference type="Proteomes" id="UP000195602"/>
    </source>
</evidence>
<dbReference type="AlphaFoldDB" id="A0AA91T0K4"/>
<keyword evidence="7" id="KW-0479">Metal-binding</keyword>
<comment type="similarity">
    <text evidence="3">Belongs to the RNase Z family.</text>
</comment>
<comment type="cofactor">
    <cofactor evidence="2">
        <name>Zn(2+)</name>
        <dbReference type="ChEBI" id="CHEBI:29105"/>
    </cofactor>
</comment>
<dbReference type="PANTHER" id="PTHR12553:SF49">
    <property type="entry name" value="ZINC PHOSPHODIESTERASE ELAC PROTEIN 2"/>
    <property type="match status" value="1"/>
</dbReference>
<keyword evidence="9" id="KW-0378">Hydrolase</keyword>
<dbReference type="EC" id="3.1.26.11" evidence="4"/>
<protein>
    <recommendedName>
        <fullName evidence="4">ribonuclease Z</fullName>
        <ecNumber evidence="4">3.1.26.11</ecNumber>
    </recommendedName>
</protein>
<feature type="compositionally biased region" description="Basic and acidic residues" evidence="11">
    <location>
        <begin position="173"/>
        <end position="185"/>
    </location>
</feature>
<keyword evidence="5" id="KW-0819">tRNA processing</keyword>
<name>A0AA91T0K4_CLALS</name>
<evidence type="ECO:0000256" key="4">
    <source>
        <dbReference type="ARBA" id="ARBA00012477"/>
    </source>
</evidence>
<evidence type="ECO:0000256" key="6">
    <source>
        <dbReference type="ARBA" id="ARBA00022722"/>
    </source>
</evidence>
<dbReference type="GO" id="GO:0046872">
    <property type="term" value="F:metal ion binding"/>
    <property type="evidence" value="ECO:0007669"/>
    <property type="project" value="UniProtKB-KW"/>
</dbReference>
<feature type="region of interest" description="Disordered" evidence="11">
    <location>
        <begin position="165"/>
        <end position="185"/>
    </location>
</feature>
<evidence type="ECO:0000256" key="7">
    <source>
        <dbReference type="ARBA" id="ARBA00022723"/>
    </source>
</evidence>
<dbReference type="EMBL" id="LYUB02000015">
    <property type="protein sequence ID" value="OVF07066.1"/>
    <property type="molecule type" value="Genomic_DNA"/>
</dbReference>
<dbReference type="Gene3D" id="3.60.15.10">
    <property type="entry name" value="Ribonuclease Z/Hydroxyacylglutathione hydrolase-like"/>
    <property type="match status" value="2"/>
</dbReference>
<dbReference type="InterPro" id="IPR036866">
    <property type="entry name" value="RibonucZ/Hydroxyglut_hydro"/>
</dbReference>
<evidence type="ECO:0000259" key="12">
    <source>
        <dbReference type="Pfam" id="PF13691"/>
    </source>
</evidence>
<comment type="caution">
    <text evidence="13">The sequence shown here is derived from an EMBL/GenBank/DDBJ whole genome shotgun (WGS) entry which is preliminary data.</text>
</comment>
<feature type="compositionally biased region" description="Basic residues" evidence="11">
    <location>
        <begin position="845"/>
        <end position="854"/>
    </location>
</feature>
<organism evidence="13 14">
    <name type="scientific">Clavispora lusitaniae</name>
    <name type="common">Candida lusitaniae</name>
    <dbReference type="NCBI Taxonomy" id="36911"/>
    <lineage>
        <taxon>Eukaryota</taxon>
        <taxon>Fungi</taxon>
        <taxon>Dikarya</taxon>
        <taxon>Ascomycota</taxon>
        <taxon>Saccharomycotina</taxon>
        <taxon>Pichiomycetes</taxon>
        <taxon>Metschnikowiaceae</taxon>
        <taxon>Clavispora</taxon>
    </lineage>
</organism>
<sequence length="860" mass="97070">MFSVSTICHKTSDCQHPMVMLTSREGSRYFFGKVPEGAQRVLNENGVKLGKLKSIFLTGTVQTWSDIGGLPGLFLTISDATSRGIDVFTNSSSVMAYVVATWRYFVFRKGIELNVLDTQSENFIGDSTTVFRPVKIPSRSPSPMGASAKILSQLKKLTSLMFPPDSAANSRDPASHKSDPSENEIQTHVRLPEPAELVDVGSQPALSFVIRFLPVRGKFDPVKAKALGVEPGINYRKLTMGDSVLNSKNELVHSHQVLAEPKSFRKLVIIDIPNENYLENTLRSDEWFLQSEEAGQELPGLVYHFLGDDVDFRSADYISFISQFPQDCQHVISHSSIADDTLVFRTAAVHLLKLKCVLNNSFSLPHIEKHLPLDLSPNTHKLQSLQYFTIDPSGVSLDEQNIISETWESLYDAEIPSSEVLAGTDKSTILQNGILPLSPIPNASSLKDHVQVVTLGTGSALPSIHRNVLSNLVRIPYRDEETQEIRFRAILLDGGENTIGTLMRNFGHDSSKQLKQIFSELRLIYLSHLHADHHLGIISVISAWAEANKNNTDKLYLVIPWQYNNFITEWYRLEQYTSNIDMSRIVYLSCEDFMRTPEAQLKQFTLDEFEEKYDSNRLTDRIPKEDSALPKTNRIDMLYRDLNLANIRTVRAIHCYWSYSVSLCFNLSSSETFKVSFSGDTRPSTRFIESGSDSDLLIHEASLDNDLIEEAIAKKHSTVVEAVRVAQLMGCPKVILTHFSARFSEKHSFIRDAEEYDRLCENLKAYIGRSTTNVFTMNESKLGFDDIDICYASDFMTIRYNDLACQKPFYAKLSELSTSATSEAEAAKSQKEQLKKSEKREAKRLQRLSKKKRRLSNESV</sequence>
<accession>A0AA91T0K4</accession>
<evidence type="ECO:0000256" key="10">
    <source>
        <dbReference type="ARBA" id="ARBA00022833"/>
    </source>
</evidence>
<reference evidence="13 14" key="1">
    <citation type="submission" date="2017-04" db="EMBL/GenBank/DDBJ databases">
        <title>Draft genome of the yeast Clavispora lusitaniae type strain CBS 6936.</title>
        <authorList>
            <person name="Durrens P."/>
            <person name="Klopp C."/>
            <person name="Biteau N."/>
            <person name="Fitton-Ouhabi V."/>
            <person name="Dementhon K."/>
            <person name="Accoceberry I."/>
            <person name="Sherman D.J."/>
            <person name="Noel T."/>
        </authorList>
    </citation>
    <scope>NUCLEOTIDE SEQUENCE [LARGE SCALE GENOMIC DNA]</scope>
    <source>
        <strain evidence="13 14">CBS 6936</strain>
    </source>
</reference>
<gene>
    <name evidence="13" type="ORF">A9F13_15g00374</name>
</gene>
<dbReference type="InterPro" id="IPR047151">
    <property type="entry name" value="RNZ2-like"/>
</dbReference>
<proteinExistence type="inferred from homology"/>
<dbReference type="CDD" id="cd07718">
    <property type="entry name" value="RNaseZ_ELAC1_ELAC2-C-term-like_MBL-fold"/>
    <property type="match status" value="1"/>
</dbReference>
<dbReference type="KEGG" id="clus:A9F13_15g00374"/>
<evidence type="ECO:0000313" key="13">
    <source>
        <dbReference type="EMBL" id="OVF07066.1"/>
    </source>
</evidence>
<dbReference type="Proteomes" id="UP000195602">
    <property type="component" value="Unassembled WGS sequence"/>
</dbReference>
<keyword evidence="10" id="KW-0862">Zinc</keyword>
<feature type="domain" description="tRNase Z endonuclease" evidence="12">
    <location>
        <begin position="6"/>
        <end position="69"/>
    </location>
</feature>
<evidence type="ECO:0000256" key="9">
    <source>
        <dbReference type="ARBA" id="ARBA00022801"/>
    </source>
</evidence>
<dbReference type="InterPro" id="IPR027794">
    <property type="entry name" value="tRNase_Z_dom"/>
</dbReference>
<evidence type="ECO:0000256" key="8">
    <source>
        <dbReference type="ARBA" id="ARBA00022759"/>
    </source>
</evidence>
<feature type="region of interest" description="Disordered" evidence="11">
    <location>
        <begin position="822"/>
        <end position="860"/>
    </location>
</feature>
<dbReference type="Pfam" id="PF13691">
    <property type="entry name" value="Lactamase_B_4"/>
    <property type="match status" value="1"/>
</dbReference>
<dbReference type="GO" id="GO:1990180">
    <property type="term" value="P:mitochondrial tRNA 3'-end processing"/>
    <property type="evidence" value="ECO:0007669"/>
    <property type="project" value="TreeGrafter"/>
</dbReference>
<dbReference type="SUPFAM" id="SSF56281">
    <property type="entry name" value="Metallo-hydrolase/oxidoreductase"/>
    <property type="match status" value="2"/>
</dbReference>
<evidence type="ECO:0000256" key="3">
    <source>
        <dbReference type="ARBA" id="ARBA00007823"/>
    </source>
</evidence>
<dbReference type="PANTHER" id="PTHR12553">
    <property type="entry name" value="ZINC PHOSPHODIESTERASE ELAC PROTEIN 2"/>
    <property type="match status" value="1"/>
</dbReference>
<dbReference type="GO" id="GO:0042781">
    <property type="term" value="F:3'-tRNA processing endoribonuclease activity"/>
    <property type="evidence" value="ECO:0007669"/>
    <property type="project" value="UniProtKB-EC"/>
</dbReference>
<keyword evidence="8" id="KW-0255">Endonuclease</keyword>
<feature type="compositionally biased region" description="Basic and acidic residues" evidence="11">
    <location>
        <begin position="825"/>
        <end position="844"/>
    </location>
</feature>
<keyword evidence="6" id="KW-0540">Nuclease</keyword>
<evidence type="ECO:0000256" key="1">
    <source>
        <dbReference type="ARBA" id="ARBA00000402"/>
    </source>
</evidence>
<comment type="catalytic activity">
    <reaction evidence="1">
        <text>Endonucleolytic cleavage of RNA, removing extra 3' nucleotides from tRNA precursor, generating 3' termini of tRNAs. A 3'-hydroxy group is left at the tRNA terminus and a 5'-phosphoryl group is left at the trailer molecule.</text>
        <dbReference type="EC" id="3.1.26.11"/>
    </reaction>
</comment>
<evidence type="ECO:0000256" key="11">
    <source>
        <dbReference type="SAM" id="MobiDB-lite"/>
    </source>
</evidence>